<dbReference type="KEGG" id="lgi:LOTGIDRAFT_157830"/>
<reference evidence="2 3" key="1">
    <citation type="journal article" date="2013" name="Nature">
        <title>Insights into bilaterian evolution from three spiralian genomes.</title>
        <authorList>
            <person name="Simakov O."/>
            <person name="Marletaz F."/>
            <person name="Cho S.J."/>
            <person name="Edsinger-Gonzales E."/>
            <person name="Havlak P."/>
            <person name="Hellsten U."/>
            <person name="Kuo D.H."/>
            <person name="Larsson T."/>
            <person name="Lv J."/>
            <person name="Arendt D."/>
            <person name="Savage R."/>
            <person name="Osoegawa K."/>
            <person name="de Jong P."/>
            <person name="Grimwood J."/>
            <person name="Chapman J.A."/>
            <person name="Shapiro H."/>
            <person name="Aerts A."/>
            <person name="Otillar R.P."/>
            <person name="Terry A.Y."/>
            <person name="Boore J.L."/>
            <person name="Grigoriev I.V."/>
            <person name="Lindberg D.R."/>
            <person name="Seaver E.C."/>
            <person name="Weisblat D.A."/>
            <person name="Putnam N.H."/>
            <person name="Rokhsar D.S."/>
        </authorList>
    </citation>
    <scope>NUCLEOTIDE SEQUENCE [LARGE SCALE GENOMIC DNA]</scope>
</reference>
<dbReference type="AlphaFoldDB" id="V4A992"/>
<keyword evidence="1" id="KW-0812">Transmembrane</keyword>
<proteinExistence type="predicted"/>
<gene>
    <name evidence="2" type="ORF">LOTGIDRAFT_157830</name>
</gene>
<organism evidence="2 3">
    <name type="scientific">Lottia gigantea</name>
    <name type="common">Giant owl limpet</name>
    <dbReference type="NCBI Taxonomy" id="225164"/>
    <lineage>
        <taxon>Eukaryota</taxon>
        <taxon>Metazoa</taxon>
        <taxon>Spiralia</taxon>
        <taxon>Lophotrochozoa</taxon>
        <taxon>Mollusca</taxon>
        <taxon>Gastropoda</taxon>
        <taxon>Patellogastropoda</taxon>
        <taxon>Lottioidea</taxon>
        <taxon>Lottiidae</taxon>
        <taxon>Lottia</taxon>
    </lineage>
</organism>
<dbReference type="OrthoDB" id="5945766at2759"/>
<evidence type="ECO:0000256" key="1">
    <source>
        <dbReference type="SAM" id="Phobius"/>
    </source>
</evidence>
<dbReference type="Proteomes" id="UP000030746">
    <property type="component" value="Unassembled WGS sequence"/>
</dbReference>
<keyword evidence="1" id="KW-1133">Transmembrane helix</keyword>
<dbReference type="InterPro" id="IPR005049">
    <property type="entry name" value="STL-like"/>
</dbReference>
<dbReference type="STRING" id="225164.V4A992"/>
<keyword evidence="3" id="KW-1185">Reference proteome</keyword>
<feature type="transmembrane region" description="Helical" evidence="1">
    <location>
        <begin position="7"/>
        <end position="25"/>
    </location>
</feature>
<dbReference type="CTD" id="20237509"/>
<protein>
    <submittedName>
        <fullName evidence="2">Uncharacterized protein</fullName>
    </submittedName>
</protein>
<evidence type="ECO:0000313" key="3">
    <source>
        <dbReference type="Proteomes" id="UP000030746"/>
    </source>
</evidence>
<sequence>MTLSRKIFAFIVLLCLVLFCMVPLFKINDSWVEMNPVIQFHIPGFSDVKTKIVHWIVVTTVSSSPQDYINQLSTNLPLWNIVIVANHKTPSNLKCKKCFVLSVKTQNTSPFKIGKNSSPKNIGYLYAISRGAKFIYDTEESYLPVNKLADFWLAGDTTGLIYNGQQHVFDVYRHFGRSSIKQRGFPLRMKRPPRDNIFKLSNNFKTPLIQHALINGDPDIDEIIKMALSSKTIKANKTFDERTPPVVIPKGVMAPYNSKNTLFLADAFWALLLPVTSFESNRDIARSYWGQRLLWEIGGTVGFFPPNMFHQHAVNGEWKSGFFKSSRLVEYLLKWKCPESFQFVKCVEKLSEDLMEERLWSKEDYILVKNWLIDLKTIGYKFPDRSQFTTVEKNDRNVVFSPSVISEESAYSSKWKQVIAITNHCKDKAYQVTSSSMRAEPLSDILLIVVFNTPYYNNIPHINLIYSVTFDHIVYCGDDFKKFQKTSKSFPKSVTFIAQSVDNGYSVEKCISVAMKLNHKVTGYLLIGDDTLLNSWNIRKFPKDKPWFHGFVPMFRDRNHPWHWWQTGVGRQPFNKAWAKLTHISTNGSITELTIVKNYMQILKNNTGSDLGVYHCPSDIVYIPYKYRDTYILINDVYSQFNIFLEIAIPTVIAGLCPLNQIVELKGQYLWYDGKRNKIPQYFKKDEVFIHPVKLSQIQTSLKPFFCQTLFPLLVSGHKNSTKIVPYITGPVQQIGPL</sequence>
<dbReference type="PANTHER" id="PTHR31362">
    <property type="entry name" value="GLYCOSYLTRANSFERASE STELLO1-RELATED"/>
    <property type="match status" value="1"/>
</dbReference>
<dbReference type="GeneID" id="20237509"/>
<accession>V4A992</accession>
<name>V4A992_LOTGI</name>
<evidence type="ECO:0000313" key="2">
    <source>
        <dbReference type="EMBL" id="ESP00554.1"/>
    </source>
</evidence>
<dbReference type="PANTHER" id="PTHR31362:SF0">
    <property type="entry name" value="EXOSTOSIN DOMAIN-CONTAINING PROTEIN-RELATED"/>
    <property type="match status" value="1"/>
</dbReference>
<dbReference type="OMA" id="FHSEQWI"/>
<dbReference type="HOGENOM" id="CLU_011678_1_0_1"/>
<dbReference type="RefSeq" id="XP_009048673.1">
    <property type="nucleotide sequence ID" value="XM_009050425.1"/>
</dbReference>
<dbReference type="EMBL" id="KB200701">
    <property type="protein sequence ID" value="ESP00554.1"/>
    <property type="molecule type" value="Genomic_DNA"/>
</dbReference>
<keyword evidence="1" id="KW-0472">Membrane</keyword>
<dbReference type="Pfam" id="PF03385">
    <property type="entry name" value="STELLO"/>
    <property type="match status" value="2"/>
</dbReference>